<accession>A0A6V7Q5P7</accession>
<reference evidence="1" key="1">
    <citation type="submission" date="2020-07" db="EMBL/GenBank/DDBJ databases">
        <authorList>
            <person name="Lin J."/>
        </authorList>
    </citation>
    <scope>NUCLEOTIDE SEQUENCE</scope>
</reference>
<evidence type="ECO:0000313" key="1">
    <source>
        <dbReference type="EMBL" id="CAD1838442.1"/>
    </source>
</evidence>
<sequence length="105" mass="12324">MFLSGRRAIGKVESVILDEISLAQAHHYVLLHYEKIPDYRSYIEERSFKRFVDCAEIMAKLKRLRKIVEDNNSKLVKMMLQHFSRLNSLQAASKPTSLHMEFLTI</sequence>
<name>A0A6V7Q5P7_ANACO</name>
<dbReference type="AlphaFoldDB" id="A0A6V7Q5P7"/>
<protein>
    <submittedName>
        <fullName evidence="1">Uncharacterized protein</fullName>
    </submittedName>
</protein>
<proteinExistence type="predicted"/>
<gene>
    <name evidence="1" type="ORF">CB5_LOCUS21653</name>
</gene>
<organism evidence="1">
    <name type="scientific">Ananas comosus var. bracteatus</name>
    <name type="common">red pineapple</name>
    <dbReference type="NCBI Taxonomy" id="296719"/>
    <lineage>
        <taxon>Eukaryota</taxon>
        <taxon>Viridiplantae</taxon>
        <taxon>Streptophyta</taxon>
        <taxon>Embryophyta</taxon>
        <taxon>Tracheophyta</taxon>
        <taxon>Spermatophyta</taxon>
        <taxon>Magnoliopsida</taxon>
        <taxon>Liliopsida</taxon>
        <taxon>Poales</taxon>
        <taxon>Bromeliaceae</taxon>
        <taxon>Bromelioideae</taxon>
        <taxon>Ananas</taxon>
    </lineage>
</organism>
<dbReference type="EMBL" id="LR862133">
    <property type="protein sequence ID" value="CAD1838442.1"/>
    <property type="molecule type" value="Genomic_DNA"/>
</dbReference>